<accession>A0A7J7RVJ7</accession>
<dbReference type="Proteomes" id="UP000558488">
    <property type="component" value="Unassembled WGS sequence"/>
</dbReference>
<evidence type="ECO:0000313" key="3">
    <source>
        <dbReference type="Proteomes" id="UP000558488"/>
    </source>
</evidence>
<evidence type="ECO:0000256" key="1">
    <source>
        <dbReference type="SAM" id="MobiDB-lite"/>
    </source>
</evidence>
<keyword evidence="3" id="KW-1185">Reference proteome</keyword>
<feature type="compositionally biased region" description="Gly residues" evidence="1">
    <location>
        <begin position="1"/>
        <end position="13"/>
    </location>
</feature>
<organism evidence="2 3">
    <name type="scientific">Pipistrellus kuhlii</name>
    <name type="common">Kuhl's pipistrelle</name>
    <dbReference type="NCBI Taxonomy" id="59472"/>
    <lineage>
        <taxon>Eukaryota</taxon>
        <taxon>Metazoa</taxon>
        <taxon>Chordata</taxon>
        <taxon>Craniata</taxon>
        <taxon>Vertebrata</taxon>
        <taxon>Euteleostomi</taxon>
        <taxon>Mammalia</taxon>
        <taxon>Eutheria</taxon>
        <taxon>Laurasiatheria</taxon>
        <taxon>Chiroptera</taxon>
        <taxon>Yangochiroptera</taxon>
        <taxon>Vespertilionidae</taxon>
        <taxon>Pipistrellus</taxon>
    </lineage>
</organism>
<proteinExistence type="predicted"/>
<gene>
    <name evidence="2" type="ORF">mPipKuh1_010235</name>
</gene>
<sequence>MGRGWTQPGGGRGVEGRGQRGTAVPGTPAAGAWRAARGVEVTQPGRGHRGCRGHQLGGRTPPPAPRTGTNPAVAGPWPGNSPVSRACPSPPRPVRPPREAAVPAAGKGHLCPGTAVRWGAGPWGRPS</sequence>
<reference evidence="2 3" key="1">
    <citation type="journal article" date="2020" name="Nature">
        <title>Six reference-quality genomes reveal evolution of bat adaptations.</title>
        <authorList>
            <person name="Jebb D."/>
            <person name="Huang Z."/>
            <person name="Pippel M."/>
            <person name="Hughes G.M."/>
            <person name="Lavrichenko K."/>
            <person name="Devanna P."/>
            <person name="Winkler S."/>
            <person name="Jermiin L.S."/>
            <person name="Skirmuntt E.C."/>
            <person name="Katzourakis A."/>
            <person name="Burkitt-Gray L."/>
            <person name="Ray D.A."/>
            <person name="Sullivan K.A.M."/>
            <person name="Roscito J.G."/>
            <person name="Kirilenko B.M."/>
            <person name="Davalos L.M."/>
            <person name="Corthals A.P."/>
            <person name="Power M.L."/>
            <person name="Jones G."/>
            <person name="Ransome R.D."/>
            <person name="Dechmann D.K.N."/>
            <person name="Locatelli A.G."/>
            <person name="Puechmaille S.J."/>
            <person name="Fedrigo O."/>
            <person name="Jarvis E.D."/>
            <person name="Hiller M."/>
            <person name="Vernes S.C."/>
            <person name="Myers E.W."/>
            <person name="Teeling E.C."/>
        </authorList>
    </citation>
    <scope>NUCLEOTIDE SEQUENCE [LARGE SCALE GENOMIC DNA]</scope>
    <source>
        <strain evidence="2">MPipKuh1</strain>
        <tissue evidence="2">Flight muscle</tissue>
    </source>
</reference>
<protein>
    <submittedName>
        <fullName evidence="2">Uncharacterized protein</fullName>
    </submittedName>
</protein>
<feature type="compositionally biased region" description="Low complexity" evidence="1">
    <location>
        <begin position="20"/>
        <end position="32"/>
    </location>
</feature>
<evidence type="ECO:0000313" key="2">
    <source>
        <dbReference type="EMBL" id="KAF6280171.1"/>
    </source>
</evidence>
<feature type="region of interest" description="Disordered" evidence="1">
    <location>
        <begin position="1"/>
        <end position="127"/>
    </location>
</feature>
<dbReference type="EMBL" id="JACAGB010000058">
    <property type="protein sequence ID" value="KAF6280171.1"/>
    <property type="molecule type" value="Genomic_DNA"/>
</dbReference>
<comment type="caution">
    <text evidence="2">The sequence shown here is derived from an EMBL/GenBank/DDBJ whole genome shotgun (WGS) entry which is preliminary data.</text>
</comment>
<name>A0A7J7RVJ7_PIPKU</name>
<dbReference type="AlphaFoldDB" id="A0A7J7RVJ7"/>